<protein>
    <submittedName>
        <fullName evidence="1">Uncharacterized protein</fullName>
    </submittedName>
</protein>
<sequence length="61" mass="6731">MEEDDGTVAVEAKVLHGASLPDAGFYIYTPCYMWMAVEVEDIMKSTGDGDRLLFFFGSSCL</sequence>
<reference evidence="2" key="1">
    <citation type="journal article" date="2005" name="Nature">
        <title>The map-based sequence of the rice genome.</title>
        <authorList>
            <consortium name="International rice genome sequencing project (IRGSP)"/>
            <person name="Matsumoto T."/>
            <person name="Wu J."/>
            <person name="Kanamori H."/>
            <person name="Katayose Y."/>
            <person name="Fujisawa M."/>
            <person name="Namiki N."/>
            <person name="Mizuno H."/>
            <person name="Yamamoto K."/>
            <person name="Antonio B.A."/>
            <person name="Baba T."/>
            <person name="Sakata K."/>
            <person name="Nagamura Y."/>
            <person name="Aoki H."/>
            <person name="Arikawa K."/>
            <person name="Arita K."/>
            <person name="Bito T."/>
            <person name="Chiden Y."/>
            <person name="Fujitsuka N."/>
            <person name="Fukunaka R."/>
            <person name="Hamada M."/>
            <person name="Harada C."/>
            <person name="Hayashi A."/>
            <person name="Hijishita S."/>
            <person name="Honda M."/>
            <person name="Hosokawa S."/>
            <person name="Ichikawa Y."/>
            <person name="Idonuma A."/>
            <person name="Iijima M."/>
            <person name="Ikeda M."/>
            <person name="Ikeno M."/>
            <person name="Ito K."/>
            <person name="Ito S."/>
            <person name="Ito T."/>
            <person name="Ito Y."/>
            <person name="Ito Y."/>
            <person name="Iwabuchi A."/>
            <person name="Kamiya K."/>
            <person name="Karasawa W."/>
            <person name="Kurita K."/>
            <person name="Katagiri S."/>
            <person name="Kikuta A."/>
            <person name="Kobayashi H."/>
            <person name="Kobayashi N."/>
            <person name="Machita K."/>
            <person name="Maehara T."/>
            <person name="Masukawa M."/>
            <person name="Mizubayashi T."/>
            <person name="Mukai Y."/>
            <person name="Nagasaki H."/>
            <person name="Nagata Y."/>
            <person name="Naito S."/>
            <person name="Nakashima M."/>
            <person name="Nakama Y."/>
            <person name="Nakamichi Y."/>
            <person name="Nakamura M."/>
            <person name="Meguro A."/>
            <person name="Negishi M."/>
            <person name="Ohta I."/>
            <person name="Ohta T."/>
            <person name="Okamoto M."/>
            <person name="Ono N."/>
            <person name="Saji S."/>
            <person name="Sakaguchi M."/>
            <person name="Sakai K."/>
            <person name="Shibata M."/>
            <person name="Shimokawa T."/>
            <person name="Song J."/>
            <person name="Takazaki Y."/>
            <person name="Terasawa K."/>
            <person name="Tsugane M."/>
            <person name="Tsuji K."/>
            <person name="Ueda S."/>
            <person name="Waki K."/>
            <person name="Yamagata H."/>
            <person name="Yamamoto M."/>
            <person name="Yamamoto S."/>
            <person name="Yamane H."/>
            <person name="Yoshiki S."/>
            <person name="Yoshihara R."/>
            <person name="Yukawa K."/>
            <person name="Zhong H."/>
            <person name="Yano M."/>
            <person name="Yuan Q."/>
            <person name="Ouyang S."/>
            <person name="Liu J."/>
            <person name="Jones K.M."/>
            <person name="Gansberger K."/>
            <person name="Moffat K."/>
            <person name="Hill J."/>
            <person name="Bera J."/>
            <person name="Fadrosh D."/>
            <person name="Jin S."/>
            <person name="Johri S."/>
            <person name="Kim M."/>
            <person name="Overton L."/>
            <person name="Reardon M."/>
            <person name="Tsitrin T."/>
            <person name="Vuong H."/>
            <person name="Weaver B."/>
            <person name="Ciecko A."/>
            <person name="Tallon L."/>
            <person name="Jackson J."/>
            <person name="Pai G."/>
            <person name="Aken S.V."/>
            <person name="Utterback T."/>
            <person name="Reidmuller S."/>
            <person name="Feldblyum T."/>
            <person name="Hsiao J."/>
            <person name="Zismann V."/>
            <person name="Iobst S."/>
            <person name="de Vazeille A.R."/>
            <person name="Buell C.R."/>
            <person name="Ying K."/>
            <person name="Li Y."/>
            <person name="Lu T."/>
            <person name="Huang Y."/>
            <person name="Zhao Q."/>
            <person name="Feng Q."/>
            <person name="Zhang L."/>
            <person name="Zhu J."/>
            <person name="Weng Q."/>
            <person name="Mu J."/>
            <person name="Lu Y."/>
            <person name="Fan D."/>
            <person name="Liu Y."/>
            <person name="Guan J."/>
            <person name="Zhang Y."/>
            <person name="Yu S."/>
            <person name="Liu X."/>
            <person name="Zhang Y."/>
            <person name="Hong G."/>
            <person name="Han B."/>
            <person name="Choisne N."/>
            <person name="Demange N."/>
            <person name="Orjeda G."/>
            <person name="Samain S."/>
            <person name="Cattolico L."/>
            <person name="Pelletier E."/>
            <person name="Couloux A."/>
            <person name="Segurens B."/>
            <person name="Wincker P."/>
            <person name="D'Hont A."/>
            <person name="Scarpelli C."/>
            <person name="Weissenbach J."/>
            <person name="Salanoubat M."/>
            <person name="Quetier F."/>
            <person name="Yu Y."/>
            <person name="Kim H.R."/>
            <person name="Rambo T."/>
            <person name="Currie J."/>
            <person name="Collura K."/>
            <person name="Luo M."/>
            <person name="Yang T."/>
            <person name="Ammiraju J.S.S."/>
            <person name="Engler F."/>
            <person name="Soderlund C."/>
            <person name="Wing R.A."/>
            <person name="Palmer L.E."/>
            <person name="de la Bastide M."/>
            <person name="Spiegel L."/>
            <person name="Nascimento L."/>
            <person name="Zutavern T."/>
            <person name="O'Shaughnessy A."/>
            <person name="Dike S."/>
            <person name="Dedhia N."/>
            <person name="Preston R."/>
            <person name="Balija V."/>
            <person name="McCombie W.R."/>
            <person name="Chow T."/>
            <person name="Chen H."/>
            <person name="Chung M."/>
            <person name="Chen C."/>
            <person name="Shaw J."/>
            <person name="Wu H."/>
            <person name="Hsiao K."/>
            <person name="Chao Y."/>
            <person name="Chu M."/>
            <person name="Cheng C."/>
            <person name="Hour A."/>
            <person name="Lee P."/>
            <person name="Lin S."/>
            <person name="Lin Y."/>
            <person name="Liou J."/>
            <person name="Liu S."/>
            <person name="Hsing Y."/>
            <person name="Raghuvanshi S."/>
            <person name="Mohanty A."/>
            <person name="Bharti A.K."/>
            <person name="Gaur A."/>
            <person name="Gupta V."/>
            <person name="Kumar D."/>
            <person name="Ravi V."/>
            <person name="Vij S."/>
            <person name="Kapur A."/>
            <person name="Khurana P."/>
            <person name="Khurana P."/>
            <person name="Khurana J.P."/>
            <person name="Tyagi A.K."/>
            <person name="Gaikwad K."/>
            <person name="Singh A."/>
            <person name="Dalal V."/>
            <person name="Srivastava S."/>
            <person name="Dixit A."/>
            <person name="Pal A.K."/>
            <person name="Ghazi I.A."/>
            <person name="Yadav M."/>
            <person name="Pandit A."/>
            <person name="Bhargava A."/>
            <person name="Sureshbabu K."/>
            <person name="Batra K."/>
            <person name="Sharma T.R."/>
            <person name="Mohapatra T."/>
            <person name="Singh N.K."/>
            <person name="Messing J."/>
            <person name="Nelson A.B."/>
            <person name="Fuks G."/>
            <person name="Kavchok S."/>
            <person name="Keizer G."/>
            <person name="Linton E."/>
            <person name="Llaca V."/>
            <person name="Song R."/>
            <person name="Tanyolac B."/>
            <person name="Young S."/>
            <person name="Ho-Il K."/>
            <person name="Hahn J.H."/>
            <person name="Sangsakoo G."/>
            <person name="Vanavichit A."/>
            <person name="de Mattos Luiz.A.T."/>
            <person name="Zimmer P.D."/>
            <person name="Malone G."/>
            <person name="Dellagostin O."/>
            <person name="de Oliveira A.C."/>
            <person name="Bevan M."/>
            <person name="Bancroft I."/>
            <person name="Minx P."/>
            <person name="Cordum H."/>
            <person name="Wilson R."/>
            <person name="Cheng Z."/>
            <person name="Jin W."/>
            <person name="Jiang J."/>
            <person name="Leong S.A."/>
            <person name="Iwama H."/>
            <person name="Gojobori T."/>
            <person name="Itoh T."/>
            <person name="Niimura Y."/>
            <person name="Fujii Y."/>
            <person name="Habara T."/>
            <person name="Sakai H."/>
            <person name="Sato Y."/>
            <person name="Wilson G."/>
            <person name="Kumar K."/>
            <person name="McCouch S."/>
            <person name="Juretic N."/>
            <person name="Hoen D."/>
            <person name="Wright S."/>
            <person name="Bruskiewich R."/>
            <person name="Bureau T."/>
            <person name="Miyao A."/>
            <person name="Hirochika H."/>
            <person name="Nishikawa T."/>
            <person name="Kadowaki K."/>
            <person name="Sugiura M."/>
            <person name="Burr B."/>
            <person name="Sasaki T."/>
        </authorList>
    </citation>
    <scope>NUCLEOTIDE SEQUENCE [LARGE SCALE GENOMIC DNA]</scope>
    <source>
        <strain evidence="2">cv. Nipponbare</strain>
    </source>
</reference>
<name>Q5Z5R6_ORYSJ</name>
<dbReference type="AlphaFoldDB" id="Q5Z5R6"/>
<accession>Q5Z5R6</accession>
<evidence type="ECO:0000313" key="2">
    <source>
        <dbReference type="Proteomes" id="UP000000763"/>
    </source>
</evidence>
<proteinExistence type="predicted"/>
<dbReference type="Proteomes" id="UP000000763">
    <property type="component" value="Chromosome 6"/>
</dbReference>
<organism evidence="1 2">
    <name type="scientific">Oryza sativa subsp. japonica</name>
    <name type="common">Rice</name>
    <dbReference type="NCBI Taxonomy" id="39947"/>
    <lineage>
        <taxon>Eukaryota</taxon>
        <taxon>Viridiplantae</taxon>
        <taxon>Streptophyta</taxon>
        <taxon>Embryophyta</taxon>
        <taxon>Tracheophyta</taxon>
        <taxon>Spermatophyta</taxon>
        <taxon>Magnoliopsida</taxon>
        <taxon>Liliopsida</taxon>
        <taxon>Poales</taxon>
        <taxon>Poaceae</taxon>
        <taxon>BOP clade</taxon>
        <taxon>Oryzoideae</taxon>
        <taxon>Oryzeae</taxon>
        <taxon>Oryzinae</taxon>
        <taxon>Oryza</taxon>
        <taxon>Oryza sativa</taxon>
    </lineage>
</organism>
<dbReference type="EMBL" id="AP005471">
    <property type="protein sequence ID" value="BAD54596.1"/>
    <property type="molecule type" value="Genomic_DNA"/>
</dbReference>
<reference evidence="2" key="2">
    <citation type="journal article" date="2008" name="Nucleic Acids Res.">
        <title>The rice annotation project database (RAP-DB): 2008 update.</title>
        <authorList>
            <consortium name="The rice annotation project (RAP)"/>
        </authorList>
    </citation>
    <scope>GENOME REANNOTATION</scope>
    <source>
        <strain evidence="2">cv. Nipponbare</strain>
    </source>
</reference>
<evidence type="ECO:0000313" key="1">
    <source>
        <dbReference type="EMBL" id="BAD54596.1"/>
    </source>
</evidence>
<gene>
    <name evidence="1" type="primary">OSJNBa0062E01.35</name>
</gene>